<dbReference type="InterPro" id="IPR011992">
    <property type="entry name" value="EF-hand-dom_pair"/>
</dbReference>
<protein>
    <recommendedName>
        <fullName evidence="2">RING-type E3 ubiquitin transferase</fullName>
        <ecNumber evidence="2">2.3.2.27</ecNumber>
    </recommendedName>
</protein>
<dbReference type="PANTHER" id="PTHR15710">
    <property type="entry name" value="E3 UBIQUITIN-PROTEIN LIGASE PRAJA"/>
    <property type="match status" value="1"/>
</dbReference>
<sequence length="357" mass="39847">MASATATEASDDAGPPLLRQLRHQDLSLFLPFMLGLSNDHQPPPGQPNRIVLINLITQGTVVLDPVLLHRLLPQSPMDSPPPPAAVPSIEALPTVETITANESTAPCCVICLEEWGEWAREMPCQHRFHGDCIEKWLRIHGSCPVCRYRMPVDEVESQKLTGDTDMTSNPYYRYDHYGRRDADIWISFSFSRSTRSSGDDNSTFSGDQNLNEFLYNKVKMVFSTGGKDTSWLAVKEEVDMVMERLGIASSVPDKADEKQQDVIGFRTDEISTLFEAEPATVEEVKGAFEVFDVDKAGVIGAGDLQRVLCALGLIEEDEEEEEEGQTMDQCKRLIQKFDENGDGVIQFQEFLKILSPS</sequence>
<dbReference type="GO" id="GO:0008270">
    <property type="term" value="F:zinc ion binding"/>
    <property type="evidence" value="ECO:0007669"/>
    <property type="project" value="UniProtKB-KW"/>
</dbReference>
<dbReference type="PROSITE" id="PS50089">
    <property type="entry name" value="ZF_RING_2"/>
    <property type="match status" value="1"/>
</dbReference>
<comment type="caution">
    <text evidence="10">The sequence shown here is derived from an EMBL/GenBank/DDBJ whole genome shotgun (WGS) entry which is preliminary data.</text>
</comment>
<feature type="domain" description="EF-hand" evidence="9">
    <location>
        <begin position="279"/>
        <end position="314"/>
    </location>
</feature>
<dbReference type="SMART" id="SM00184">
    <property type="entry name" value="RING"/>
    <property type="match status" value="1"/>
</dbReference>
<dbReference type="InterPro" id="IPR018247">
    <property type="entry name" value="EF_Hand_1_Ca_BS"/>
</dbReference>
<gene>
    <name evidence="10" type="ORF">CDL15_Pgr024281</name>
</gene>
<organism evidence="10 11">
    <name type="scientific">Punica granatum</name>
    <name type="common">Pomegranate</name>
    <dbReference type="NCBI Taxonomy" id="22663"/>
    <lineage>
        <taxon>Eukaryota</taxon>
        <taxon>Viridiplantae</taxon>
        <taxon>Streptophyta</taxon>
        <taxon>Embryophyta</taxon>
        <taxon>Tracheophyta</taxon>
        <taxon>Spermatophyta</taxon>
        <taxon>Magnoliopsida</taxon>
        <taxon>eudicotyledons</taxon>
        <taxon>Gunneridae</taxon>
        <taxon>Pentapetalae</taxon>
        <taxon>rosids</taxon>
        <taxon>malvids</taxon>
        <taxon>Myrtales</taxon>
        <taxon>Lythraceae</taxon>
        <taxon>Punica</taxon>
    </lineage>
</organism>
<dbReference type="GO" id="GO:0061630">
    <property type="term" value="F:ubiquitin protein ligase activity"/>
    <property type="evidence" value="ECO:0007669"/>
    <property type="project" value="UniProtKB-EC"/>
</dbReference>
<dbReference type="SMART" id="SM00054">
    <property type="entry name" value="EFh"/>
    <property type="match status" value="2"/>
</dbReference>
<evidence type="ECO:0000256" key="6">
    <source>
        <dbReference type="ARBA" id="ARBA00022837"/>
    </source>
</evidence>
<dbReference type="GO" id="GO:0005737">
    <property type="term" value="C:cytoplasm"/>
    <property type="evidence" value="ECO:0007669"/>
    <property type="project" value="TreeGrafter"/>
</dbReference>
<evidence type="ECO:0000256" key="2">
    <source>
        <dbReference type="ARBA" id="ARBA00012483"/>
    </source>
</evidence>
<dbReference type="CDD" id="cd00051">
    <property type="entry name" value="EFh"/>
    <property type="match status" value="1"/>
</dbReference>
<keyword evidence="5" id="KW-0862">Zinc</keyword>
<dbReference type="Pfam" id="PF13499">
    <property type="entry name" value="EF-hand_7"/>
    <property type="match status" value="1"/>
</dbReference>
<dbReference type="PROSITE" id="PS00018">
    <property type="entry name" value="EF_HAND_1"/>
    <property type="match status" value="1"/>
</dbReference>
<evidence type="ECO:0000259" key="9">
    <source>
        <dbReference type="PROSITE" id="PS50222"/>
    </source>
</evidence>
<evidence type="ECO:0000259" key="8">
    <source>
        <dbReference type="PROSITE" id="PS50089"/>
    </source>
</evidence>
<evidence type="ECO:0000256" key="5">
    <source>
        <dbReference type="ARBA" id="ARBA00022833"/>
    </source>
</evidence>
<dbReference type="Proteomes" id="UP000197138">
    <property type="component" value="Unassembled WGS sequence"/>
</dbReference>
<name>A0A218XX27_PUNGR</name>
<evidence type="ECO:0000313" key="11">
    <source>
        <dbReference type="Proteomes" id="UP000197138"/>
    </source>
</evidence>
<keyword evidence="4 7" id="KW-0863">Zinc-finger</keyword>
<dbReference type="Gene3D" id="3.30.40.10">
    <property type="entry name" value="Zinc/RING finger domain, C3HC4 (zinc finger)"/>
    <property type="match status" value="1"/>
</dbReference>
<dbReference type="EC" id="2.3.2.27" evidence="2"/>
<dbReference type="PROSITE" id="PS50222">
    <property type="entry name" value="EF_HAND_2"/>
    <property type="match status" value="2"/>
</dbReference>
<dbReference type="InterPro" id="IPR001841">
    <property type="entry name" value="Znf_RING"/>
</dbReference>
<evidence type="ECO:0000256" key="7">
    <source>
        <dbReference type="PROSITE-ProRule" id="PRU00175"/>
    </source>
</evidence>
<evidence type="ECO:0000256" key="4">
    <source>
        <dbReference type="ARBA" id="ARBA00022771"/>
    </source>
</evidence>
<accession>A0A218XX27</accession>
<evidence type="ECO:0000256" key="3">
    <source>
        <dbReference type="ARBA" id="ARBA00022723"/>
    </source>
</evidence>
<keyword evidence="6" id="KW-0106">Calcium</keyword>
<dbReference type="Pfam" id="PF13639">
    <property type="entry name" value="zf-RING_2"/>
    <property type="match status" value="1"/>
</dbReference>
<evidence type="ECO:0000256" key="1">
    <source>
        <dbReference type="ARBA" id="ARBA00000900"/>
    </source>
</evidence>
<dbReference type="GO" id="GO:0005509">
    <property type="term" value="F:calcium ion binding"/>
    <property type="evidence" value="ECO:0007669"/>
    <property type="project" value="InterPro"/>
</dbReference>
<feature type="domain" description="EF-hand" evidence="9">
    <location>
        <begin position="325"/>
        <end position="357"/>
    </location>
</feature>
<feature type="domain" description="RING-type" evidence="8">
    <location>
        <begin position="108"/>
        <end position="147"/>
    </location>
</feature>
<reference evidence="11" key="1">
    <citation type="journal article" date="2017" name="Plant J.">
        <title>The pomegranate (Punica granatum L.) genome and the genomics of punicalagin biosynthesis.</title>
        <authorList>
            <person name="Qin G."/>
            <person name="Xu C."/>
            <person name="Ming R."/>
            <person name="Tang H."/>
            <person name="Guyot R."/>
            <person name="Kramer E.M."/>
            <person name="Hu Y."/>
            <person name="Yi X."/>
            <person name="Qi Y."/>
            <person name="Xu X."/>
            <person name="Gao Z."/>
            <person name="Pan H."/>
            <person name="Jian J."/>
            <person name="Tian Y."/>
            <person name="Yue Z."/>
            <person name="Xu Y."/>
        </authorList>
    </citation>
    <scope>NUCLEOTIDE SEQUENCE [LARGE SCALE GENOMIC DNA]</scope>
    <source>
        <strain evidence="11">cv. Dabenzi</strain>
    </source>
</reference>
<dbReference type="SUPFAM" id="SSF47473">
    <property type="entry name" value="EF-hand"/>
    <property type="match status" value="1"/>
</dbReference>
<proteinExistence type="predicted"/>
<dbReference type="SUPFAM" id="SSF57850">
    <property type="entry name" value="RING/U-box"/>
    <property type="match status" value="1"/>
</dbReference>
<dbReference type="Gene3D" id="1.10.238.10">
    <property type="entry name" value="EF-hand"/>
    <property type="match status" value="1"/>
</dbReference>
<dbReference type="PANTHER" id="PTHR15710:SF132">
    <property type="entry name" value="E3 UBIQUITIN-PROTEIN LIGASE MPSR1"/>
    <property type="match status" value="1"/>
</dbReference>
<dbReference type="InterPro" id="IPR013083">
    <property type="entry name" value="Znf_RING/FYVE/PHD"/>
</dbReference>
<dbReference type="EMBL" id="MTKT01000666">
    <property type="protein sequence ID" value="OWM89533.1"/>
    <property type="molecule type" value="Genomic_DNA"/>
</dbReference>
<comment type="catalytic activity">
    <reaction evidence="1">
        <text>S-ubiquitinyl-[E2 ubiquitin-conjugating enzyme]-L-cysteine + [acceptor protein]-L-lysine = [E2 ubiquitin-conjugating enzyme]-L-cysteine + N(6)-ubiquitinyl-[acceptor protein]-L-lysine.</text>
        <dbReference type="EC" id="2.3.2.27"/>
    </reaction>
</comment>
<dbReference type="AlphaFoldDB" id="A0A218XX27"/>
<dbReference type="InterPro" id="IPR002048">
    <property type="entry name" value="EF_hand_dom"/>
</dbReference>
<dbReference type="GO" id="GO:0016567">
    <property type="term" value="P:protein ubiquitination"/>
    <property type="evidence" value="ECO:0007669"/>
    <property type="project" value="TreeGrafter"/>
</dbReference>
<evidence type="ECO:0000313" key="10">
    <source>
        <dbReference type="EMBL" id="OWM89533.1"/>
    </source>
</evidence>
<keyword evidence="3" id="KW-0479">Metal-binding</keyword>